<dbReference type="Proteomes" id="UP001190700">
    <property type="component" value="Unassembled WGS sequence"/>
</dbReference>
<dbReference type="AlphaFoldDB" id="A0AAE0F4W6"/>
<keyword evidence="2" id="KW-1185">Reference proteome</keyword>
<organism evidence="1 2">
    <name type="scientific">Cymbomonas tetramitiformis</name>
    <dbReference type="NCBI Taxonomy" id="36881"/>
    <lineage>
        <taxon>Eukaryota</taxon>
        <taxon>Viridiplantae</taxon>
        <taxon>Chlorophyta</taxon>
        <taxon>Pyramimonadophyceae</taxon>
        <taxon>Pyramimonadales</taxon>
        <taxon>Pyramimonadaceae</taxon>
        <taxon>Cymbomonas</taxon>
    </lineage>
</organism>
<evidence type="ECO:0000313" key="2">
    <source>
        <dbReference type="Proteomes" id="UP001190700"/>
    </source>
</evidence>
<reference evidence="1 2" key="1">
    <citation type="journal article" date="2015" name="Genome Biol. Evol.">
        <title>Comparative Genomics of a Bacterivorous Green Alga Reveals Evolutionary Causalities and Consequences of Phago-Mixotrophic Mode of Nutrition.</title>
        <authorList>
            <person name="Burns J.A."/>
            <person name="Paasch A."/>
            <person name="Narechania A."/>
            <person name="Kim E."/>
        </authorList>
    </citation>
    <scope>NUCLEOTIDE SEQUENCE [LARGE SCALE GENOMIC DNA]</scope>
    <source>
        <strain evidence="1 2">PLY_AMNH</strain>
    </source>
</reference>
<comment type="caution">
    <text evidence="1">The sequence shown here is derived from an EMBL/GenBank/DDBJ whole genome shotgun (WGS) entry which is preliminary data.</text>
</comment>
<gene>
    <name evidence="1" type="ORF">CYMTET_38795</name>
</gene>
<evidence type="ECO:0000313" key="1">
    <source>
        <dbReference type="EMBL" id="KAK3251873.1"/>
    </source>
</evidence>
<sequence>MTHVSVGSLALNTEPARGLYVFRTVRSNSNSNMFSFKAAAGGLFLAFICVARGGETDVVAILSAYQVNITLNQSDSNVGYWSNSTQWLTYNVDERASAYREDYYQEEKQQGLRQSFLYRFDLQKKFMIYWTGMVGGAACICQNLSGGFEGPFGIPSGAEKEADLKWTWRIPIGSDGHGICYDTTWATLRHVEAVGPNATIPSFVREYTACDMLIFDDKYYWDQVSTRADVSKFEIPELCKKVTCEEQLQVSQGPAALRMRSRLGLRQASSRSSQQ</sequence>
<dbReference type="EMBL" id="LGRX02025771">
    <property type="protein sequence ID" value="KAK3251873.1"/>
    <property type="molecule type" value="Genomic_DNA"/>
</dbReference>
<proteinExistence type="predicted"/>
<accession>A0AAE0F4W6</accession>
<protein>
    <submittedName>
        <fullName evidence="1">Uncharacterized protein</fullName>
    </submittedName>
</protein>
<name>A0AAE0F4W6_9CHLO</name>